<dbReference type="EMBL" id="WWVX01000001">
    <property type="protein sequence ID" value="MZL68361.1"/>
    <property type="molecule type" value="Genomic_DNA"/>
</dbReference>
<proteinExistence type="predicted"/>
<feature type="transmembrane region" description="Helical" evidence="1">
    <location>
        <begin position="158"/>
        <end position="179"/>
    </location>
</feature>
<accession>A0AAQ1MCC7</accession>
<feature type="domain" description="DUF6688" evidence="3">
    <location>
        <begin position="295"/>
        <end position="405"/>
    </location>
</feature>
<keyword evidence="1" id="KW-0812">Transmembrane</keyword>
<dbReference type="Pfam" id="PF23543">
    <property type="entry name" value="DUF6688_C"/>
    <property type="match status" value="1"/>
</dbReference>
<dbReference type="AlphaFoldDB" id="A0AAQ1MCC7"/>
<evidence type="ECO:0000259" key="3">
    <source>
        <dbReference type="Pfam" id="PF23543"/>
    </source>
</evidence>
<keyword evidence="7" id="KW-1185">Reference proteome</keyword>
<feature type="transmembrane region" description="Helical" evidence="1">
    <location>
        <begin position="82"/>
        <end position="104"/>
    </location>
</feature>
<keyword evidence="1" id="KW-0472">Membrane</keyword>
<evidence type="ECO:0000259" key="2">
    <source>
        <dbReference type="Pfam" id="PF20394"/>
    </source>
</evidence>
<organism evidence="5 6">
    <name type="scientific">Bittarella massiliensis</name>
    <name type="common">ex Durand et al. 2017</name>
    <dbReference type="NCBI Taxonomy" id="1720313"/>
    <lineage>
        <taxon>Bacteria</taxon>
        <taxon>Bacillati</taxon>
        <taxon>Bacillota</taxon>
        <taxon>Clostridia</taxon>
        <taxon>Eubacteriales</taxon>
        <taxon>Oscillospiraceae</taxon>
        <taxon>Bittarella (ex Durand et al. 2017)</taxon>
    </lineage>
</organism>
<feature type="transmembrane region" description="Helical" evidence="1">
    <location>
        <begin position="48"/>
        <end position="70"/>
    </location>
</feature>
<reference evidence="6" key="2">
    <citation type="submission" date="2016-11" db="EMBL/GenBank/DDBJ databases">
        <authorList>
            <person name="Jaros S."/>
            <person name="Januszkiewicz K."/>
            <person name="Wedrychowicz H."/>
        </authorList>
    </citation>
    <scope>NUCLEOTIDE SEQUENCE [LARGE SCALE GENOMIC DNA]</scope>
    <source>
        <strain evidence="6">DSM 4029</strain>
    </source>
</reference>
<evidence type="ECO:0000313" key="4">
    <source>
        <dbReference type="EMBL" id="MZL68361.1"/>
    </source>
</evidence>
<feature type="transmembrane region" description="Helical" evidence="1">
    <location>
        <begin position="242"/>
        <end position="264"/>
    </location>
</feature>
<dbReference type="RefSeq" id="WP_021659456.1">
    <property type="nucleotide sequence ID" value="NZ_FQVY01000001.1"/>
</dbReference>
<feature type="domain" description="DUF6688" evidence="2">
    <location>
        <begin position="52"/>
        <end position="292"/>
    </location>
</feature>
<dbReference type="InterPro" id="IPR056491">
    <property type="entry name" value="DUF6688_C"/>
</dbReference>
<dbReference type="Proteomes" id="UP000474718">
    <property type="component" value="Unassembled WGS sequence"/>
</dbReference>
<dbReference type="Proteomes" id="UP000184089">
    <property type="component" value="Unassembled WGS sequence"/>
</dbReference>
<dbReference type="InterPro" id="IPR046510">
    <property type="entry name" value="DUF6688_N"/>
</dbReference>
<evidence type="ECO:0000313" key="7">
    <source>
        <dbReference type="Proteomes" id="UP000474718"/>
    </source>
</evidence>
<gene>
    <name evidence="4" type="ORF">GT747_01050</name>
    <name evidence="5" type="ORF">SAMN05444424_1041</name>
</gene>
<dbReference type="Pfam" id="PF20394">
    <property type="entry name" value="DUF6688"/>
    <property type="match status" value="1"/>
</dbReference>
<dbReference type="EMBL" id="FQVY01000001">
    <property type="protein sequence ID" value="SHF88530.1"/>
    <property type="molecule type" value="Genomic_DNA"/>
</dbReference>
<protein>
    <submittedName>
        <fullName evidence="5">Uncharacterized protein</fullName>
    </submittedName>
</protein>
<evidence type="ECO:0000256" key="1">
    <source>
        <dbReference type="SAM" id="Phobius"/>
    </source>
</evidence>
<reference evidence="4 7" key="3">
    <citation type="journal article" date="2019" name="Nat. Med.">
        <title>A library of human gut bacterial isolates paired with longitudinal multiomics data enables mechanistic microbiome research.</title>
        <authorList>
            <person name="Poyet M."/>
            <person name="Groussin M."/>
            <person name="Gibbons S.M."/>
            <person name="Avila-Pacheco J."/>
            <person name="Jiang X."/>
            <person name="Kearney S.M."/>
            <person name="Perrotta A.R."/>
            <person name="Berdy B."/>
            <person name="Zhao S."/>
            <person name="Lieberman T.D."/>
            <person name="Swanson P.K."/>
            <person name="Smith M."/>
            <person name="Roesemann S."/>
            <person name="Alexander J.E."/>
            <person name="Rich S.A."/>
            <person name="Livny J."/>
            <person name="Vlamakis H."/>
            <person name="Clish C."/>
            <person name="Bullock K."/>
            <person name="Deik A."/>
            <person name="Scott J."/>
            <person name="Pierce K.A."/>
            <person name="Xavier R.J."/>
            <person name="Alm E.J."/>
        </authorList>
    </citation>
    <scope>NUCLEOTIDE SEQUENCE [LARGE SCALE GENOMIC DNA]</scope>
    <source>
        <strain evidence="4 7">BIOML-A2</strain>
    </source>
</reference>
<keyword evidence="1" id="KW-1133">Transmembrane helix</keyword>
<dbReference type="PROSITE" id="PS51257">
    <property type="entry name" value="PROKAR_LIPOPROTEIN"/>
    <property type="match status" value="1"/>
</dbReference>
<feature type="transmembrane region" description="Helical" evidence="1">
    <location>
        <begin position="124"/>
        <end position="146"/>
    </location>
</feature>
<evidence type="ECO:0000313" key="6">
    <source>
        <dbReference type="Proteomes" id="UP000184089"/>
    </source>
</evidence>
<name>A0AAQ1MCC7_9FIRM</name>
<sequence>MSPAKAKGAFLRHPLLWSLAAGQALGFLGCLIAALGRASSLSGLFAVSAGVGLFLVWPLLLTLLNLAFLIRRAKGAAARRAGQAVEGATLAAGALFTALLLSVSEIRFADWPVPLQNTQRHTPVASWGVPTVAVLAAVGLLGYLLLRLVPLPKLPPLAAVLAMAALYLGCGVCLLWIAQVFTARYWLLALFPANCLLIAAKAVRDLVAQWREQCPRREAAARYQTRPLLGQMAALLENAANWPWLAGLLMWPLLGVLVGLLALFGQAPDAVLRAWSETSDWNLSQQVSPPNVIYDEHYLCTVAAGGHRRLVKPLRPGCRHGYRVTVNRQLCVANAFEQLLEERTPRFHRLVRGLYDRLGYPVARHIRSPYLADAVYLLMKPAEWLFLTALYLFDPLPENRIAVQYPHRPLPGGYRR</sequence>
<reference evidence="5" key="1">
    <citation type="submission" date="2016-11" db="EMBL/GenBank/DDBJ databases">
        <authorList>
            <person name="Varghese N."/>
            <person name="Submissions S."/>
        </authorList>
    </citation>
    <scope>NUCLEOTIDE SEQUENCE</scope>
    <source>
        <strain evidence="5">DSM 4029</strain>
    </source>
</reference>
<evidence type="ECO:0000313" key="5">
    <source>
        <dbReference type="EMBL" id="SHF88530.1"/>
    </source>
</evidence>
<comment type="caution">
    <text evidence="5">The sequence shown here is derived from an EMBL/GenBank/DDBJ whole genome shotgun (WGS) entry which is preliminary data.</text>
</comment>